<comment type="caution">
    <text evidence="1">The sequence shown here is derived from an EMBL/GenBank/DDBJ whole genome shotgun (WGS) entry which is preliminary data.</text>
</comment>
<organism evidence="1 2">
    <name type="scientific">Lentilactobacillus hilgardii (strain ATCC 8290 / DSM 20176 / CCUG 30140 / JCM 1155 / KCTC 3500 / NBRC 15886 / NCIMB 8040 / NRRL B-1843 / 9)</name>
    <dbReference type="NCBI Taxonomy" id="1423757"/>
    <lineage>
        <taxon>Bacteria</taxon>
        <taxon>Bacillati</taxon>
        <taxon>Bacillota</taxon>
        <taxon>Bacilli</taxon>
        <taxon>Lactobacillales</taxon>
        <taxon>Lactobacillaceae</taxon>
        <taxon>Lentilactobacillus</taxon>
    </lineage>
</organism>
<gene>
    <name evidence="1" type="ORF">HMPREF0519_0865</name>
</gene>
<accession>C0XI04</accession>
<dbReference type="Proteomes" id="UP000003752">
    <property type="component" value="Unassembled WGS sequence"/>
</dbReference>
<dbReference type="HOGENOM" id="CLU_1641588_0_0_9"/>
<evidence type="ECO:0000313" key="2">
    <source>
        <dbReference type="Proteomes" id="UP000003752"/>
    </source>
</evidence>
<proteinExistence type="predicted"/>
<sequence>MPVLFNSQQAYLNDLNSNKALKLTRLVAKLFPNSKINLNLSKSLYVSLPQKTYLLNGFTSTKAIDLNFFNSEGNYTYYERMAPSKAVKLIDQRLTELGYDQDKRNSMSNYDIGLDIVGYADSYDDQRGFNLANQYRYPVTLPDFRDMRDYGACSIQLGIPK</sequence>
<reference evidence="1 2" key="1">
    <citation type="submission" date="2009-01" db="EMBL/GenBank/DDBJ databases">
        <authorList>
            <person name="Qin X."/>
            <person name="Bachman B."/>
            <person name="Battles P."/>
            <person name="Bell A."/>
            <person name="Bess C."/>
            <person name="Bickham C."/>
            <person name="Chaboub L."/>
            <person name="Chen D."/>
            <person name="Coyle M."/>
            <person name="Deiros D.R."/>
            <person name="Dinh H."/>
            <person name="Forbes L."/>
            <person name="Fowler G."/>
            <person name="Francisco L."/>
            <person name="Fu Q."/>
            <person name="Gubbala S."/>
            <person name="Hale W."/>
            <person name="Han Y."/>
            <person name="Hemphill L."/>
            <person name="Highlander S.K."/>
            <person name="Hirani K."/>
            <person name="Hogues M."/>
            <person name="Jackson L."/>
            <person name="Jakkamsetti A."/>
            <person name="Javaid M."/>
            <person name="Jiang H."/>
            <person name="Korchina V."/>
            <person name="Kovar C."/>
            <person name="Lara F."/>
            <person name="Lee S."/>
            <person name="Mata R."/>
            <person name="Mathew T."/>
            <person name="Moen C."/>
            <person name="Morales K."/>
            <person name="Munidasa M."/>
            <person name="Nazareth L."/>
            <person name="Ngo R."/>
            <person name="Nguyen L."/>
            <person name="Okwuonu G."/>
            <person name="Ongeri F."/>
            <person name="Patil S."/>
            <person name="Petrosino J."/>
            <person name="Pham C."/>
            <person name="Pham P."/>
            <person name="Pu L.-L."/>
            <person name="Puazo M."/>
            <person name="Raj R."/>
            <person name="Reid J."/>
            <person name="Rouhana J."/>
            <person name="Saada N."/>
            <person name="Shang Y."/>
            <person name="Simmons D."/>
            <person name="Thornton R."/>
            <person name="Warren J."/>
            <person name="Weissenberger G."/>
            <person name="Zhang J."/>
            <person name="Zhang L."/>
            <person name="Zhou C."/>
            <person name="Zhu D."/>
            <person name="Muzny D."/>
            <person name="Worley K."/>
            <person name="Gibbs R."/>
        </authorList>
    </citation>
    <scope>NUCLEOTIDE SEQUENCE [LARGE SCALE GENOMIC DNA]</scope>
    <source>
        <strain evidence="2">ATCC 8290 / DSM 20176 / CCUG 30140 / JCM 1155 / KCTC 3500 / NBRC 15886 / NCIMB 8040 / NRRL B-1843 / 9</strain>
    </source>
</reference>
<dbReference type="EMBL" id="ACGP01000106">
    <property type="protein sequence ID" value="EEI25016.1"/>
    <property type="molecule type" value="Genomic_DNA"/>
</dbReference>
<keyword evidence="2" id="KW-1185">Reference proteome</keyword>
<dbReference type="AlphaFoldDB" id="C0XI04"/>
<protein>
    <submittedName>
        <fullName evidence="1">Uncharacterized protein</fullName>
    </submittedName>
</protein>
<name>C0XI04_LENH9</name>
<evidence type="ECO:0000313" key="1">
    <source>
        <dbReference type="EMBL" id="EEI25016.1"/>
    </source>
</evidence>